<dbReference type="Pfam" id="PF04443">
    <property type="entry name" value="LuxE"/>
    <property type="match status" value="1"/>
</dbReference>
<evidence type="ECO:0000313" key="2">
    <source>
        <dbReference type="EMBL" id="QDG51558.1"/>
    </source>
</evidence>
<dbReference type="InterPro" id="IPR007534">
    <property type="entry name" value="LuxE"/>
</dbReference>
<keyword evidence="3" id="KW-1185">Reference proteome</keyword>
<dbReference type="RefSeq" id="WP_141198038.1">
    <property type="nucleotide sequence ID" value="NZ_CP041186.1"/>
</dbReference>
<dbReference type="GO" id="GO:0008218">
    <property type="term" value="P:bioluminescence"/>
    <property type="evidence" value="ECO:0007669"/>
    <property type="project" value="InterPro"/>
</dbReference>
<feature type="domain" description="Acyl-protein synthetase LuxE" evidence="1">
    <location>
        <begin position="22"/>
        <end position="379"/>
    </location>
</feature>
<name>A0A4Y6PTC8_PERCE</name>
<accession>A0A4Y6PTC8</accession>
<evidence type="ECO:0000313" key="3">
    <source>
        <dbReference type="Proteomes" id="UP000315995"/>
    </source>
</evidence>
<dbReference type="AlphaFoldDB" id="A0A4Y6PTC8"/>
<dbReference type="EMBL" id="CP041186">
    <property type="protein sequence ID" value="QDG51558.1"/>
    <property type="molecule type" value="Genomic_DNA"/>
</dbReference>
<protein>
    <recommendedName>
        <fullName evidence="1">Acyl-protein synthetase LuxE domain-containing protein</fullName>
    </recommendedName>
</protein>
<dbReference type="GO" id="GO:0047474">
    <property type="term" value="F:long-chain fatty acid--protein ligase activity"/>
    <property type="evidence" value="ECO:0007669"/>
    <property type="project" value="InterPro"/>
</dbReference>
<reference evidence="2 3" key="1">
    <citation type="submission" date="2019-06" db="EMBL/GenBank/DDBJ databases">
        <title>Persicimonas caeni gen. nov., sp. nov., a predatory bacterium isolated from solar saltern.</title>
        <authorList>
            <person name="Wang S."/>
        </authorList>
    </citation>
    <scope>NUCLEOTIDE SEQUENCE [LARGE SCALE GENOMIC DNA]</scope>
    <source>
        <strain evidence="2 3">YN101</strain>
    </source>
</reference>
<organism evidence="2 3">
    <name type="scientific">Persicimonas caeni</name>
    <dbReference type="NCBI Taxonomy" id="2292766"/>
    <lineage>
        <taxon>Bacteria</taxon>
        <taxon>Deltaproteobacteria</taxon>
        <taxon>Bradymonadales</taxon>
        <taxon>Bradymonadaceae</taxon>
        <taxon>Persicimonas</taxon>
    </lineage>
</organism>
<evidence type="ECO:0000259" key="1">
    <source>
        <dbReference type="Pfam" id="PF04443"/>
    </source>
</evidence>
<accession>A0A5B8YAR8</accession>
<proteinExistence type="predicted"/>
<dbReference type="Proteomes" id="UP000315995">
    <property type="component" value="Chromosome"/>
</dbReference>
<gene>
    <name evidence="2" type="ORF">FIV42_12620</name>
</gene>
<sequence>MSHNEAKYQIIDAIDVWNPIDGPLEWSDETFTQLAREIFRTQFEGNIPYRSFCEKRGVEPGSIRSYRDIPAVPTDVFKHVRLTTADEPVRTFRTSGTTLGERGEHHFGTLEVYKASLFGPFERFCVPDADEIRMLVVAPSGSDLPDSSLSFMLDELLERFGDAQSGYFVHKTDDGSLEMAFDALVEALDEAERDGVVTMLLGTAFGFAEFFDATDKAWQLADGSRVMETGGFKGKTREISRDELYEMFETRLGVPQVRCVSEYSMTELSSQAYSDDLFKNLQHGVRHRVGGANHGVRHRVGVLQTPPWARVEIVDPLSFEPIEEPRTEGLIRWYDLANTESVIVVQTSDLGVLVEGGGFLLHGRAPQAQLRGCSLTIEEIVSANE</sequence>
<dbReference type="OrthoDB" id="182577at2"/>